<dbReference type="Gene3D" id="1.20.1270.60">
    <property type="entry name" value="Arfaptin homology (AH) domain/BAR domain"/>
    <property type="match status" value="1"/>
</dbReference>
<dbReference type="GO" id="GO:0060271">
    <property type="term" value="P:cilium assembly"/>
    <property type="evidence" value="ECO:0007669"/>
    <property type="project" value="UniProtKB-UniRule"/>
</dbReference>
<dbReference type="InterPro" id="IPR048256">
    <property type="entry name" value="Tektin-like"/>
</dbReference>
<evidence type="ECO:0000313" key="5">
    <source>
        <dbReference type="Proteomes" id="UP000069272"/>
    </source>
</evidence>
<keyword evidence="3" id="KW-0966">Cell projection</keyword>
<dbReference type="GO" id="GO:0015630">
    <property type="term" value="C:microtubule cytoskeleton"/>
    <property type="evidence" value="ECO:0007669"/>
    <property type="project" value="UniProtKB-UniRule"/>
</dbReference>
<evidence type="ECO:0000313" key="4">
    <source>
        <dbReference type="EnsemblMetazoa" id="AALB001303-PA"/>
    </source>
</evidence>
<dbReference type="GO" id="GO:0005634">
    <property type="term" value="C:nucleus"/>
    <property type="evidence" value="ECO:0007669"/>
    <property type="project" value="TreeGrafter"/>
</dbReference>
<sequence length="429" mass="50538">MANKAAVSFEKPLQHLSLADWHSRLNQLKNVAYAQRSDAFELRHSARNLRNETRIETHWDTYHNNDRLSDRVAELDRWRETMRIMLRRIVDEIRSLKEEKASTERDLDAHITPLTVVTECIGMRDCRLGSELTYDDGDIELKTELCIVENNQRLLRDQNQAAWEQLNRLQEVKFKLELDLTDKDEAQAIDSHQLQVDQHCGDVTFKTDSTRVPRDSCTYANWLQYCEELIMLSENTLSDSFSIRESLFVTREKARNILRSQQDRTAHTLRKRIFETQRARNELEYQLGKMKEEVEKCLREIETLERAYDDKIETLKVVETRLENRAQRSGMELCIDDSYHGLCEEVQKLRDTIRTMREKINTTKTTYNGLRDHTNKIDQDLQNKQHSLMTDIRALDLRGRLKTGEFGGLPTQTDRNIHLSRIEDEIPKS</sequence>
<dbReference type="Proteomes" id="UP000069272">
    <property type="component" value="Chromosome 2L"/>
</dbReference>
<dbReference type="PANTHER" id="PTHR19960">
    <property type="entry name" value="TEKTIN"/>
    <property type="match status" value="1"/>
</dbReference>
<dbReference type="PANTHER" id="PTHR19960:SF7">
    <property type="entry name" value="TEKTIN"/>
    <property type="match status" value="1"/>
</dbReference>
<dbReference type="EnsemblMetazoa" id="AALB001303-RA">
    <property type="protein sequence ID" value="AALB001303-PA"/>
    <property type="gene ID" value="AALB001303"/>
</dbReference>
<dbReference type="PRINTS" id="PR00511">
    <property type="entry name" value="TEKTIN"/>
</dbReference>
<name>A0A182F4B3_ANOAL</name>
<dbReference type="KEGG" id="aali:118459174"/>
<evidence type="ECO:0000256" key="1">
    <source>
        <dbReference type="ARBA" id="ARBA00007209"/>
    </source>
</evidence>
<reference evidence="4 5" key="1">
    <citation type="journal article" date="2017" name="G3 (Bethesda)">
        <title>The Physical Genome Mapping of Anopheles albimanus Corrected Scaffold Misassemblies and Identified Interarm Rearrangements in Genus Anopheles.</title>
        <authorList>
            <person name="Artemov G.N."/>
            <person name="Peery A.N."/>
            <person name="Jiang X."/>
            <person name="Tu Z."/>
            <person name="Stegniy V.N."/>
            <person name="Sharakhova M.V."/>
            <person name="Sharakhov I.V."/>
        </authorList>
    </citation>
    <scope>NUCLEOTIDE SEQUENCE [LARGE SCALE GENOMIC DNA]</scope>
    <source>
        <strain evidence="4 5">ALBI9_A</strain>
    </source>
</reference>
<dbReference type="AlphaFoldDB" id="A0A182F4B3"/>
<dbReference type="VEuPathDB" id="VectorBase:AALB20_032196"/>
<proteinExistence type="inferred from homology"/>
<dbReference type="GO" id="GO:0005930">
    <property type="term" value="C:axoneme"/>
    <property type="evidence" value="ECO:0007669"/>
    <property type="project" value="UniProtKB-SubCell"/>
</dbReference>
<dbReference type="VEuPathDB" id="VectorBase:AALB001303"/>
<protein>
    <recommendedName>
        <fullName evidence="3">Tektin</fullName>
    </recommendedName>
</protein>
<dbReference type="RefSeq" id="XP_035778213.1">
    <property type="nucleotide sequence ID" value="XM_035922320.1"/>
</dbReference>
<dbReference type="Pfam" id="PF03148">
    <property type="entry name" value="Tektin"/>
    <property type="match status" value="1"/>
</dbReference>
<comment type="subcellular location">
    <subcellularLocation>
        <location evidence="3">Cytoplasm</location>
        <location evidence="3">Cytoskeleton</location>
        <location evidence="3">Cilium axoneme</location>
    </subcellularLocation>
</comment>
<evidence type="ECO:0000256" key="2">
    <source>
        <dbReference type="ARBA" id="ARBA00022490"/>
    </source>
</evidence>
<dbReference type="OrthoDB" id="440745at2759"/>
<keyword evidence="2" id="KW-0963">Cytoplasm</keyword>
<accession>A0A182F4B3</accession>
<reference evidence="4" key="2">
    <citation type="submission" date="2022-08" db="UniProtKB">
        <authorList>
            <consortium name="EnsemblMetazoa"/>
        </authorList>
    </citation>
    <scope>IDENTIFICATION</scope>
    <source>
        <strain evidence="4">STECLA/ALBI9_A</strain>
    </source>
</reference>
<comment type="similarity">
    <text evidence="1 3">Belongs to the tektin family.</text>
</comment>
<organism evidence="4 5">
    <name type="scientific">Anopheles albimanus</name>
    <name type="common">New world malaria mosquito</name>
    <dbReference type="NCBI Taxonomy" id="7167"/>
    <lineage>
        <taxon>Eukaryota</taxon>
        <taxon>Metazoa</taxon>
        <taxon>Ecdysozoa</taxon>
        <taxon>Arthropoda</taxon>
        <taxon>Hexapoda</taxon>
        <taxon>Insecta</taxon>
        <taxon>Pterygota</taxon>
        <taxon>Neoptera</taxon>
        <taxon>Endopterygota</taxon>
        <taxon>Diptera</taxon>
        <taxon>Nematocera</taxon>
        <taxon>Culicoidea</taxon>
        <taxon>Culicidae</taxon>
        <taxon>Anophelinae</taxon>
        <taxon>Anopheles</taxon>
    </lineage>
</organism>
<keyword evidence="3" id="KW-0969">Cilium</keyword>
<dbReference type="InterPro" id="IPR000435">
    <property type="entry name" value="Tektins"/>
</dbReference>
<keyword evidence="5" id="KW-1185">Reference proteome</keyword>
<keyword evidence="3" id="KW-0282">Flagellum</keyword>
<dbReference type="GO" id="GO:0060294">
    <property type="term" value="P:cilium movement involved in cell motility"/>
    <property type="evidence" value="ECO:0007669"/>
    <property type="project" value="UniProtKB-UniRule"/>
</dbReference>
<dbReference type="STRING" id="7167.A0A182F4B3"/>
<dbReference type="GeneID" id="118459174"/>
<dbReference type="InterPro" id="IPR027267">
    <property type="entry name" value="AH/BAR_dom_sf"/>
</dbReference>
<evidence type="ECO:0000256" key="3">
    <source>
        <dbReference type="RuleBase" id="RU367040"/>
    </source>
</evidence>